<dbReference type="AlphaFoldDB" id="A0A291IGQ7"/>
<reference evidence="1 2" key="1">
    <citation type="submission" date="2016-03" db="EMBL/GenBank/DDBJ databases">
        <authorList>
            <person name="Heylen K."/>
            <person name="De Vos P."/>
            <person name="Vekeman B."/>
        </authorList>
    </citation>
    <scope>NUCLEOTIDE SEQUENCE [LARGE SCALE GENOMIC DNA]</scope>
    <source>
        <strain evidence="1 2">R-49807</strain>
    </source>
</reference>
<name>A0A291IGQ7_9GAMM</name>
<protein>
    <submittedName>
        <fullName evidence="1">Type I-E CRISPR-associated protein Cse1/CasA</fullName>
    </submittedName>
</protein>
<accession>A0A291IGQ7</accession>
<dbReference type="InterPro" id="IPR013381">
    <property type="entry name" value="CRISPR-assoc_prot_Cse1"/>
</dbReference>
<evidence type="ECO:0000313" key="2">
    <source>
        <dbReference type="Proteomes" id="UP000077734"/>
    </source>
</evidence>
<dbReference type="Pfam" id="PF09481">
    <property type="entry name" value="CRISPR_Cse1"/>
    <property type="match status" value="1"/>
</dbReference>
<evidence type="ECO:0000313" key="1">
    <source>
        <dbReference type="EMBL" id="OAI23437.1"/>
    </source>
</evidence>
<gene>
    <name evidence="1" type="ORF">A1356_01385</name>
</gene>
<keyword evidence="2" id="KW-1185">Reference proteome</keyword>
<dbReference type="Proteomes" id="UP000077734">
    <property type="component" value="Unassembled WGS sequence"/>
</dbReference>
<dbReference type="NCBIfam" id="TIGR02547">
    <property type="entry name" value="casA_cse1"/>
    <property type="match status" value="1"/>
</dbReference>
<sequence length="516" mass="58116">MNLLIDDWIPVEIAGIQQRISLQTLLCDDPDCSIKTFRDDMDLATLQLLVCLVQVVFMPDDKRSLKHRWQTPLTVSEYQDGIAGYLDWFDLLHPKTPFMQTASVMPEKGDKNWASLQKLFMGLPEKTSSSPTSSAFFDTPDEITVIPMGDAAIALFQQATNGFSLGGVGYSVGLKGSMPLTTLVVSESLRKSIWCNVLSREFLEPLGILDAPLQEPTWVTPPHSRFTEEQAHHIGLARGLFWQPAKVKLALCNGLVTGFYKEAGTCTVKGYWQHPHTPIDILRLQANDPKEKPYLSGQGNQPLWGQMLSYFYSAENIKTLDINRGGYSRALVVQQYQALWRGGGIKLAVGGYIKGGSTESLAGRKHELYSFSSGWDAKISEIDCLVKIGLNTQQKLDTAIRKFADLAETTFKDRRDNKPKQQTGKEGHFRKNLRNKAKQQYFDNSETIMHSILRNLVFDDLAEYQKRFSQLAEDVFEQVISPYEHEDKMLEPVLISRQYLGKKPNKLNKLSDGATP</sequence>
<dbReference type="KEGG" id="mko:MKLM6_1299"/>
<dbReference type="EMBL" id="LUUL01000102">
    <property type="protein sequence ID" value="OAI23437.1"/>
    <property type="molecule type" value="Genomic_DNA"/>
</dbReference>
<dbReference type="RefSeq" id="WP_064028881.1">
    <property type="nucleotide sequence ID" value="NZ_CP023669.1"/>
</dbReference>
<organism evidence="1 2">
    <name type="scientific">Methylomonas koyamae</name>
    <dbReference type="NCBI Taxonomy" id="702114"/>
    <lineage>
        <taxon>Bacteria</taxon>
        <taxon>Pseudomonadati</taxon>
        <taxon>Pseudomonadota</taxon>
        <taxon>Gammaproteobacteria</taxon>
        <taxon>Methylococcales</taxon>
        <taxon>Methylococcaceae</taxon>
        <taxon>Methylomonas</taxon>
    </lineage>
</organism>
<proteinExistence type="predicted"/>
<comment type="caution">
    <text evidence="1">The sequence shown here is derived from an EMBL/GenBank/DDBJ whole genome shotgun (WGS) entry which is preliminary data.</text>
</comment>